<keyword evidence="3" id="KW-1185">Reference proteome</keyword>
<feature type="region of interest" description="Disordered" evidence="1">
    <location>
        <begin position="1"/>
        <end position="69"/>
    </location>
</feature>
<proteinExistence type="predicted"/>
<accession>A0A3S5CMV3</accession>
<evidence type="ECO:0000313" key="2">
    <source>
        <dbReference type="EMBL" id="VEL21868.1"/>
    </source>
</evidence>
<dbReference type="Proteomes" id="UP000784294">
    <property type="component" value="Unassembled WGS sequence"/>
</dbReference>
<dbReference type="EMBL" id="CAAALY010053518">
    <property type="protein sequence ID" value="VEL21868.1"/>
    <property type="molecule type" value="Genomic_DNA"/>
</dbReference>
<name>A0A3S5CMV3_9PLAT</name>
<feature type="compositionally biased region" description="Basic and acidic residues" evidence="1">
    <location>
        <begin position="1"/>
        <end position="10"/>
    </location>
</feature>
<reference evidence="2" key="1">
    <citation type="submission" date="2018-11" db="EMBL/GenBank/DDBJ databases">
        <authorList>
            <consortium name="Pathogen Informatics"/>
        </authorList>
    </citation>
    <scope>NUCLEOTIDE SEQUENCE</scope>
</reference>
<protein>
    <submittedName>
        <fullName evidence="2">Uncharacterized protein</fullName>
    </submittedName>
</protein>
<dbReference type="AlphaFoldDB" id="A0A3S5CMV3"/>
<gene>
    <name evidence="2" type="ORF">PXEA_LOCUS15308</name>
</gene>
<sequence>MLLRPGDRRAASTALPDRVPSCELRGPNTEPREASPRVAAGTDTRRRGRLPETGQRKKYNEQQTTNNDQ</sequence>
<evidence type="ECO:0000313" key="3">
    <source>
        <dbReference type="Proteomes" id="UP000784294"/>
    </source>
</evidence>
<organism evidence="2 3">
    <name type="scientific">Protopolystoma xenopodis</name>
    <dbReference type="NCBI Taxonomy" id="117903"/>
    <lineage>
        <taxon>Eukaryota</taxon>
        <taxon>Metazoa</taxon>
        <taxon>Spiralia</taxon>
        <taxon>Lophotrochozoa</taxon>
        <taxon>Platyhelminthes</taxon>
        <taxon>Monogenea</taxon>
        <taxon>Polyopisthocotylea</taxon>
        <taxon>Polystomatidea</taxon>
        <taxon>Polystomatidae</taxon>
        <taxon>Protopolystoma</taxon>
    </lineage>
</organism>
<comment type="caution">
    <text evidence="2">The sequence shown here is derived from an EMBL/GenBank/DDBJ whole genome shotgun (WGS) entry which is preliminary data.</text>
</comment>
<evidence type="ECO:0000256" key="1">
    <source>
        <dbReference type="SAM" id="MobiDB-lite"/>
    </source>
</evidence>